<dbReference type="Gene3D" id="3.20.20.60">
    <property type="entry name" value="Phosphoenolpyruvate-binding domains"/>
    <property type="match status" value="1"/>
</dbReference>
<dbReference type="RefSeq" id="WP_062284537.1">
    <property type="nucleotide sequence ID" value="NZ_LTBC01000007.1"/>
</dbReference>
<feature type="domain" description="HpcH/HpaI aldolase/citrate lyase" evidence="4">
    <location>
        <begin position="27"/>
        <end position="240"/>
    </location>
</feature>
<dbReference type="AlphaFoldDB" id="A0A151AW49"/>
<evidence type="ECO:0000256" key="3">
    <source>
        <dbReference type="ARBA" id="ARBA00023239"/>
    </source>
</evidence>
<dbReference type="PATRIC" id="fig|1122241.3.peg.2130"/>
<dbReference type="EMBL" id="LTBC01000007">
    <property type="protein sequence ID" value="KYH31858.1"/>
    <property type="molecule type" value="Genomic_DNA"/>
</dbReference>
<sequence>MRENKVKKSLANGEVVIGTMISEVRGPGIITMLATAGYDFVYIDMEHSSYSIETVADMIAVSKASDIVTIIRTPGLSRLALSRPLDAGAEGLLIPQVESEEEVKKIVEYTKYYPLGERGMALRRAHSNFAPVKTADYIKLANEQTLIVIQIESETAIRDLEKLVSVHGVDAAFIGPADLTQSYGIPGQTNDPRITTALERFIRVCNDHGVAPGIHVYDMESAKRWIDAGMRLIAYSNDISMIVDTGRRYTTELKDYVASRR</sequence>
<evidence type="ECO:0000313" key="5">
    <source>
        <dbReference type="EMBL" id="KYH31858.1"/>
    </source>
</evidence>
<evidence type="ECO:0000256" key="1">
    <source>
        <dbReference type="ARBA" id="ARBA00005568"/>
    </source>
</evidence>
<dbReference type="Pfam" id="PF03328">
    <property type="entry name" value="HpcH_HpaI"/>
    <property type="match status" value="1"/>
</dbReference>
<gene>
    <name evidence="5" type="primary">hpcH</name>
    <name evidence="5" type="ORF">MOMUL_20020</name>
</gene>
<evidence type="ECO:0000256" key="2">
    <source>
        <dbReference type="ARBA" id="ARBA00022723"/>
    </source>
</evidence>
<dbReference type="GO" id="GO:0016832">
    <property type="term" value="F:aldehyde-lyase activity"/>
    <property type="evidence" value="ECO:0007669"/>
    <property type="project" value="TreeGrafter"/>
</dbReference>
<dbReference type="InterPro" id="IPR050251">
    <property type="entry name" value="HpcH-HpaI_aldolase"/>
</dbReference>
<dbReference type="SUPFAM" id="SSF51621">
    <property type="entry name" value="Phosphoenolpyruvate/pyruvate domain"/>
    <property type="match status" value="1"/>
</dbReference>
<dbReference type="InterPro" id="IPR015813">
    <property type="entry name" value="Pyrv/PenolPyrv_kinase-like_dom"/>
</dbReference>
<dbReference type="PANTHER" id="PTHR30502">
    <property type="entry name" value="2-KETO-3-DEOXY-L-RHAMNONATE ALDOLASE"/>
    <property type="match status" value="1"/>
</dbReference>
<protein>
    <submittedName>
        <fullName evidence="5">4-hydroxy-2-oxo-heptane-1,7-dioate aldolase</fullName>
        <ecNumber evidence="5">4.1.2.52</ecNumber>
    </submittedName>
</protein>
<dbReference type="GO" id="GO:0005737">
    <property type="term" value="C:cytoplasm"/>
    <property type="evidence" value="ECO:0007669"/>
    <property type="project" value="TreeGrafter"/>
</dbReference>
<proteinExistence type="inferred from homology"/>
<dbReference type="GO" id="GO:0046872">
    <property type="term" value="F:metal ion binding"/>
    <property type="evidence" value="ECO:0007669"/>
    <property type="project" value="UniProtKB-KW"/>
</dbReference>
<dbReference type="EC" id="4.1.2.52" evidence="5"/>
<reference evidence="5 6" key="1">
    <citation type="submission" date="2016-02" db="EMBL/GenBank/DDBJ databases">
        <title>Genome sequence of Moorella mulderi DSM 14980.</title>
        <authorList>
            <person name="Poehlein A."/>
            <person name="Daniel R."/>
        </authorList>
    </citation>
    <scope>NUCLEOTIDE SEQUENCE [LARGE SCALE GENOMIC DNA]</scope>
    <source>
        <strain evidence="5 6">DSM 14980</strain>
    </source>
</reference>
<dbReference type="Proteomes" id="UP000075670">
    <property type="component" value="Unassembled WGS sequence"/>
</dbReference>
<dbReference type="InterPro" id="IPR040442">
    <property type="entry name" value="Pyrv_kinase-like_dom_sf"/>
</dbReference>
<keyword evidence="6" id="KW-1185">Reference proteome</keyword>
<dbReference type="OrthoDB" id="86160at2"/>
<evidence type="ECO:0000259" key="4">
    <source>
        <dbReference type="Pfam" id="PF03328"/>
    </source>
</evidence>
<dbReference type="InterPro" id="IPR005000">
    <property type="entry name" value="Aldolase/citrate-lyase_domain"/>
</dbReference>
<evidence type="ECO:0000313" key="6">
    <source>
        <dbReference type="Proteomes" id="UP000075670"/>
    </source>
</evidence>
<organism evidence="5 6">
    <name type="scientific">Moorella mulderi DSM 14980</name>
    <dbReference type="NCBI Taxonomy" id="1122241"/>
    <lineage>
        <taxon>Bacteria</taxon>
        <taxon>Bacillati</taxon>
        <taxon>Bacillota</taxon>
        <taxon>Clostridia</taxon>
        <taxon>Neomoorellales</taxon>
        <taxon>Neomoorellaceae</taxon>
        <taxon>Neomoorella</taxon>
    </lineage>
</organism>
<dbReference type="PANTHER" id="PTHR30502:SF0">
    <property type="entry name" value="PHOSPHOENOLPYRUVATE CARBOXYLASE FAMILY PROTEIN"/>
    <property type="match status" value="1"/>
</dbReference>
<accession>A0A151AW49</accession>
<keyword evidence="3 5" id="KW-0456">Lyase</keyword>
<comment type="caution">
    <text evidence="5">The sequence shown here is derived from an EMBL/GenBank/DDBJ whole genome shotgun (WGS) entry which is preliminary data.</text>
</comment>
<comment type="similarity">
    <text evidence="1">Belongs to the HpcH/HpaI aldolase family.</text>
</comment>
<keyword evidence="2" id="KW-0479">Metal-binding</keyword>
<name>A0A151AW49_9FIRM</name>